<feature type="transmembrane region" description="Helical" evidence="7">
    <location>
        <begin position="283"/>
        <end position="305"/>
    </location>
</feature>
<keyword evidence="6 7" id="KW-0472">Membrane</keyword>
<feature type="transmembrane region" description="Helical" evidence="7">
    <location>
        <begin position="127"/>
        <end position="147"/>
    </location>
</feature>
<gene>
    <name evidence="9" type="ORF">KHA99_04185</name>
</gene>
<evidence type="ECO:0000256" key="5">
    <source>
        <dbReference type="ARBA" id="ARBA00022989"/>
    </source>
</evidence>
<dbReference type="EMBL" id="JAGYPF010000001">
    <property type="protein sequence ID" value="MBS4211660.1"/>
    <property type="molecule type" value="Genomic_DNA"/>
</dbReference>
<evidence type="ECO:0000313" key="9">
    <source>
        <dbReference type="EMBL" id="MBS4211660.1"/>
    </source>
</evidence>
<dbReference type="Proteomes" id="UP000679749">
    <property type="component" value="Unassembled WGS sequence"/>
</dbReference>
<evidence type="ECO:0000256" key="7">
    <source>
        <dbReference type="RuleBase" id="RU363032"/>
    </source>
</evidence>
<comment type="caution">
    <text evidence="9">The sequence shown here is derived from an EMBL/GenBank/DDBJ whole genome shotgun (WGS) entry which is preliminary data.</text>
</comment>
<protein>
    <submittedName>
        <fullName evidence="9">Sugar ABC transporter permease</fullName>
    </submittedName>
</protein>
<comment type="subcellular location">
    <subcellularLocation>
        <location evidence="1 7">Cell membrane</location>
        <topology evidence="1 7">Multi-pass membrane protein</topology>
    </subcellularLocation>
</comment>
<keyword evidence="10" id="KW-1185">Reference proteome</keyword>
<dbReference type="PANTHER" id="PTHR43005">
    <property type="entry name" value="BLR7065 PROTEIN"/>
    <property type="match status" value="1"/>
</dbReference>
<dbReference type="RefSeq" id="WP_213116156.1">
    <property type="nucleotide sequence ID" value="NZ_JAGYPF010000001.1"/>
</dbReference>
<feature type="transmembrane region" description="Helical" evidence="7">
    <location>
        <begin position="96"/>
        <end position="115"/>
    </location>
</feature>
<dbReference type="Gene3D" id="1.10.3720.10">
    <property type="entry name" value="MetI-like"/>
    <property type="match status" value="1"/>
</dbReference>
<dbReference type="PANTHER" id="PTHR43005:SF2">
    <property type="entry name" value="INTEGRAL MEMBRANE SUGAR TRANSPORT PROTEIN"/>
    <property type="match status" value="1"/>
</dbReference>
<name>A0A942TZG5_9BACI</name>
<organism evidence="9 10">
    <name type="scientific">Neobacillus rhizophilus</name>
    <dbReference type="NCBI Taxonomy" id="2833579"/>
    <lineage>
        <taxon>Bacteria</taxon>
        <taxon>Bacillati</taxon>
        <taxon>Bacillota</taxon>
        <taxon>Bacilli</taxon>
        <taxon>Bacillales</taxon>
        <taxon>Bacillaceae</taxon>
        <taxon>Neobacillus</taxon>
    </lineage>
</organism>
<accession>A0A942TZG5</accession>
<dbReference type="InterPro" id="IPR000515">
    <property type="entry name" value="MetI-like"/>
</dbReference>
<dbReference type="CDD" id="cd06261">
    <property type="entry name" value="TM_PBP2"/>
    <property type="match status" value="1"/>
</dbReference>
<evidence type="ECO:0000259" key="8">
    <source>
        <dbReference type="PROSITE" id="PS50928"/>
    </source>
</evidence>
<feature type="transmembrane region" description="Helical" evidence="7">
    <location>
        <begin position="223"/>
        <end position="246"/>
    </location>
</feature>
<keyword evidence="5 7" id="KW-1133">Transmembrane helix</keyword>
<evidence type="ECO:0000256" key="4">
    <source>
        <dbReference type="ARBA" id="ARBA00022692"/>
    </source>
</evidence>
<dbReference type="SUPFAM" id="SSF161098">
    <property type="entry name" value="MetI-like"/>
    <property type="match status" value="1"/>
</dbReference>
<evidence type="ECO:0000256" key="3">
    <source>
        <dbReference type="ARBA" id="ARBA00022475"/>
    </source>
</evidence>
<dbReference type="GO" id="GO:0055085">
    <property type="term" value="P:transmembrane transport"/>
    <property type="evidence" value="ECO:0007669"/>
    <property type="project" value="InterPro"/>
</dbReference>
<dbReference type="InterPro" id="IPR035906">
    <property type="entry name" value="MetI-like_sf"/>
</dbReference>
<evidence type="ECO:0000256" key="1">
    <source>
        <dbReference type="ARBA" id="ARBA00004651"/>
    </source>
</evidence>
<evidence type="ECO:0000256" key="6">
    <source>
        <dbReference type="ARBA" id="ARBA00023136"/>
    </source>
</evidence>
<keyword evidence="2 7" id="KW-0813">Transport</keyword>
<dbReference type="AlphaFoldDB" id="A0A942TZG5"/>
<dbReference type="GO" id="GO:0005886">
    <property type="term" value="C:plasma membrane"/>
    <property type="evidence" value="ECO:0007669"/>
    <property type="project" value="UniProtKB-SubCell"/>
</dbReference>
<comment type="similarity">
    <text evidence="7">Belongs to the binding-protein-dependent transport system permease family.</text>
</comment>
<dbReference type="Pfam" id="PF00528">
    <property type="entry name" value="BPD_transp_1"/>
    <property type="match status" value="1"/>
</dbReference>
<dbReference type="PROSITE" id="PS50928">
    <property type="entry name" value="ABC_TM1"/>
    <property type="match status" value="1"/>
</dbReference>
<proteinExistence type="inferred from homology"/>
<feature type="domain" description="ABC transmembrane type-1" evidence="8">
    <location>
        <begin position="90"/>
        <end position="304"/>
    </location>
</feature>
<sequence>MNLRQELEVPAVSTEKKKPLKKFKIDKWIPYLFILPSTLMIVTFLFYPIGTVFYYSLQHYDISAPFYNAFAGLDNFKKIFTEDKLFFPSLLTTLKWVVSEVGLQLIFGLTAALLLNQKFKFRGMVRSAAFIPWAISGVLASVMWSLMFNEHMGVINDLFMRLGIISESKAWLAGSTSAFISVVIAELWRGIPFFAITLLASLQSIPEELYEAAKVDGANRVKTFLYVTLPSLKNTIVLTTLLRVIWEFNNVDLLFNLTGGGPAHSTTTLTMYIAEQAVHGSNFGYGSALTVVVFAILLVFAIIYLRITRYDREGN</sequence>
<keyword evidence="3" id="KW-1003">Cell membrane</keyword>
<evidence type="ECO:0000313" key="10">
    <source>
        <dbReference type="Proteomes" id="UP000679749"/>
    </source>
</evidence>
<keyword evidence="4 7" id="KW-0812">Transmembrane</keyword>
<feature type="transmembrane region" description="Helical" evidence="7">
    <location>
        <begin position="28"/>
        <end position="49"/>
    </location>
</feature>
<reference evidence="9" key="1">
    <citation type="submission" date="2021-05" db="EMBL/GenBank/DDBJ databases">
        <title>Novel Bacillus species.</title>
        <authorList>
            <person name="Liu G."/>
        </authorList>
    </citation>
    <scope>NUCLEOTIDE SEQUENCE</scope>
    <source>
        <strain evidence="9">FJAT-49825</strain>
    </source>
</reference>
<evidence type="ECO:0000256" key="2">
    <source>
        <dbReference type="ARBA" id="ARBA00022448"/>
    </source>
</evidence>